<dbReference type="EMBL" id="JANPWB010000010">
    <property type="protein sequence ID" value="KAJ1142396.1"/>
    <property type="molecule type" value="Genomic_DNA"/>
</dbReference>
<proteinExistence type="predicted"/>
<keyword evidence="3" id="KW-1185">Reference proteome</keyword>
<feature type="region of interest" description="Disordered" evidence="1">
    <location>
        <begin position="19"/>
        <end position="86"/>
    </location>
</feature>
<name>A0AAV7QPG1_PLEWA</name>
<accession>A0AAV7QPG1</accession>
<gene>
    <name evidence="2" type="ORF">NDU88_008721</name>
</gene>
<reference evidence="2" key="1">
    <citation type="journal article" date="2022" name="bioRxiv">
        <title>Sequencing and chromosome-scale assembly of the giantPleurodeles waltlgenome.</title>
        <authorList>
            <person name="Brown T."/>
            <person name="Elewa A."/>
            <person name="Iarovenko S."/>
            <person name="Subramanian E."/>
            <person name="Araus A.J."/>
            <person name="Petzold A."/>
            <person name="Susuki M."/>
            <person name="Suzuki K.-i.T."/>
            <person name="Hayashi T."/>
            <person name="Toyoda A."/>
            <person name="Oliveira C."/>
            <person name="Osipova E."/>
            <person name="Leigh N.D."/>
            <person name="Simon A."/>
            <person name="Yun M.H."/>
        </authorList>
    </citation>
    <scope>NUCLEOTIDE SEQUENCE</scope>
    <source>
        <strain evidence="2">20211129_DDA</strain>
        <tissue evidence="2">Liver</tissue>
    </source>
</reference>
<comment type="caution">
    <text evidence="2">The sequence shown here is derived from an EMBL/GenBank/DDBJ whole genome shotgun (WGS) entry which is preliminary data.</text>
</comment>
<sequence length="130" mass="14139">MRPQAMLIFVVRTYNSIHADPEEAVTAGERARKNDSEPIRVLKPERDEEEEESFSPGGGDEVRTESWTDGPVSRLNPGRGLLAGQAPITTEAEIAADVLKERRSGQASHVLPSQLRTTAETGHGEAGICF</sequence>
<feature type="region of interest" description="Disordered" evidence="1">
    <location>
        <begin position="103"/>
        <end position="130"/>
    </location>
</feature>
<organism evidence="2 3">
    <name type="scientific">Pleurodeles waltl</name>
    <name type="common">Iberian ribbed newt</name>
    <dbReference type="NCBI Taxonomy" id="8319"/>
    <lineage>
        <taxon>Eukaryota</taxon>
        <taxon>Metazoa</taxon>
        <taxon>Chordata</taxon>
        <taxon>Craniata</taxon>
        <taxon>Vertebrata</taxon>
        <taxon>Euteleostomi</taxon>
        <taxon>Amphibia</taxon>
        <taxon>Batrachia</taxon>
        <taxon>Caudata</taxon>
        <taxon>Salamandroidea</taxon>
        <taxon>Salamandridae</taxon>
        <taxon>Pleurodelinae</taxon>
        <taxon>Pleurodeles</taxon>
    </lineage>
</organism>
<evidence type="ECO:0000256" key="1">
    <source>
        <dbReference type="SAM" id="MobiDB-lite"/>
    </source>
</evidence>
<protein>
    <submittedName>
        <fullName evidence="2">Uncharacterized protein</fullName>
    </submittedName>
</protein>
<evidence type="ECO:0000313" key="3">
    <source>
        <dbReference type="Proteomes" id="UP001066276"/>
    </source>
</evidence>
<dbReference type="AlphaFoldDB" id="A0AAV7QPG1"/>
<evidence type="ECO:0000313" key="2">
    <source>
        <dbReference type="EMBL" id="KAJ1142396.1"/>
    </source>
</evidence>
<dbReference type="Proteomes" id="UP001066276">
    <property type="component" value="Chromosome 6"/>
</dbReference>
<feature type="compositionally biased region" description="Basic and acidic residues" evidence="1">
    <location>
        <begin position="29"/>
        <end position="46"/>
    </location>
</feature>